<reference evidence="13" key="1">
    <citation type="submission" date="2021-01" db="EMBL/GenBank/DDBJ databases">
        <title>Modified the classification status of verrucomicrobia.</title>
        <authorList>
            <person name="Feng X."/>
        </authorList>
    </citation>
    <scope>NUCLEOTIDE SEQUENCE</scope>
    <source>
        <strain evidence="13">KCTC 13126</strain>
    </source>
</reference>
<name>A0A934RYD5_9BACT</name>
<evidence type="ECO:0000256" key="1">
    <source>
        <dbReference type="ARBA" id="ARBA00004383"/>
    </source>
</evidence>
<dbReference type="GO" id="GO:0030288">
    <property type="term" value="C:outer membrane-bounded periplasmic space"/>
    <property type="evidence" value="ECO:0007669"/>
    <property type="project" value="InterPro"/>
</dbReference>
<evidence type="ECO:0000256" key="7">
    <source>
        <dbReference type="ARBA" id="ARBA00022927"/>
    </source>
</evidence>
<keyword evidence="4" id="KW-1003">Cell membrane</keyword>
<dbReference type="InterPro" id="IPR051045">
    <property type="entry name" value="TonB-dependent_transducer"/>
</dbReference>
<evidence type="ECO:0000259" key="12">
    <source>
        <dbReference type="PROSITE" id="PS52015"/>
    </source>
</evidence>
<dbReference type="Proteomes" id="UP000617628">
    <property type="component" value="Unassembled WGS sequence"/>
</dbReference>
<sequence>MSSNYTPSNQTGNFFSNAVVAIVFTAAVFAVLPFMQYLGKFAKPAVLVSTEDNSVQPPPPPPEDQPPPPEEEQEMEEPEMEEPPPPMTLAQLEMALNPGSGDAVGDFGFGDFNTGIDALEGMQIFSLADVDKKPSALVMSTPLYPYSMQQSKTKGRVVVEFVLDPDGKVHRVRATKSTHREFEESAIQCVQRSTWNPAQKDGKPVACKVRIPIDFSP</sequence>
<dbReference type="InterPro" id="IPR037682">
    <property type="entry name" value="TonB_C"/>
</dbReference>
<evidence type="ECO:0000256" key="6">
    <source>
        <dbReference type="ARBA" id="ARBA00022692"/>
    </source>
</evidence>
<dbReference type="InterPro" id="IPR006260">
    <property type="entry name" value="TonB/TolA_C"/>
</dbReference>
<comment type="similarity">
    <text evidence="2">Belongs to the TonB family.</text>
</comment>
<evidence type="ECO:0000256" key="4">
    <source>
        <dbReference type="ARBA" id="ARBA00022475"/>
    </source>
</evidence>
<evidence type="ECO:0000256" key="3">
    <source>
        <dbReference type="ARBA" id="ARBA00022448"/>
    </source>
</evidence>
<dbReference type="GO" id="GO:0015031">
    <property type="term" value="P:protein transport"/>
    <property type="evidence" value="ECO:0007669"/>
    <property type="project" value="UniProtKB-KW"/>
</dbReference>
<evidence type="ECO:0000256" key="8">
    <source>
        <dbReference type="ARBA" id="ARBA00022989"/>
    </source>
</evidence>
<evidence type="ECO:0000256" key="2">
    <source>
        <dbReference type="ARBA" id="ARBA00006555"/>
    </source>
</evidence>
<feature type="transmembrane region" description="Helical" evidence="11">
    <location>
        <begin position="14"/>
        <end position="35"/>
    </location>
</feature>
<keyword evidence="3" id="KW-0813">Transport</keyword>
<dbReference type="Gene3D" id="3.30.1150.10">
    <property type="match status" value="1"/>
</dbReference>
<comment type="subcellular location">
    <subcellularLocation>
        <location evidence="1">Cell inner membrane</location>
        <topology evidence="1">Single-pass membrane protein</topology>
        <orientation evidence="1">Periplasmic side</orientation>
    </subcellularLocation>
</comment>
<dbReference type="PROSITE" id="PS52015">
    <property type="entry name" value="TONB_CTD"/>
    <property type="match status" value="1"/>
</dbReference>
<dbReference type="AlphaFoldDB" id="A0A934RYD5"/>
<keyword evidence="6 11" id="KW-0812">Transmembrane</keyword>
<dbReference type="RefSeq" id="WP_200354828.1">
    <property type="nucleotide sequence ID" value="NZ_JAENIL010000010.1"/>
</dbReference>
<dbReference type="SUPFAM" id="SSF74653">
    <property type="entry name" value="TolA/TonB C-terminal domain"/>
    <property type="match status" value="1"/>
</dbReference>
<evidence type="ECO:0000256" key="11">
    <source>
        <dbReference type="SAM" id="Phobius"/>
    </source>
</evidence>
<evidence type="ECO:0000313" key="13">
    <source>
        <dbReference type="EMBL" id="MBK1876612.1"/>
    </source>
</evidence>
<comment type="caution">
    <text evidence="13">The sequence shown here is derived from an EMBL/GenBank/DDBJ whole genome shotgun (WGS) entry which is preliminary data.</text>
</comment>
<feature type="region of interest" description="Disordered" evidence="10">
    <location>
        <begin position="51"/>
        <end position="86"/>
    </location>
</feature>
<keyword evidence="14" id="KW-1185">Reference proteome</keyword>
<protein>
    <submittedName>
        <fullName evidence="13">Energy transducer TonB</fullName>
    </submittedName>
</protein>
<keyword evidence="8 11" id="KW-1133">Transmembrane helix</keyword>
<dbReference type="NCBIfam" id="TIGR01352">
    <property type="entry name" value="tonB_Cterm"/>
    <property type="match status" value="1"/>
</dbReference>
<keyword evidence="7" id="KW-0653">Protein transport</keyword>
<feature type="compositionally biased region" description="Pro residues" evidence="10">
    <location>
        <begin position="56"/>
        <end position="68"/>
    </location>
</feature>
<dbReference type="GO" id="GO:0055085">
    <property type="term" value="P:transmembrane transport"/>
    <property type="evidence" value="ECO:0007669"/>
    <property type="project" value="InterPro"/>
</dbReference>
<feature type="compositionally biased region" description="Acidic residues" evidence="10">
    <location>
        <begin position="69"/>
        <end position="82"/>
    </location>
</feature>
<dbReference type="Pfam" id="PF03544">
    <property type="entry name" value="TonB_C"/>
    <property type="match status" value="1"/>
</dbReference>
<dbReference type="PRINTS" id="PR01374">
    <property type="entry name" value="TONBPROTEIN"/>
</dbReference>
<keyword evidence="9 11" id="KW-0472">Membrane</keyword>
<accession>A0A934RYD5</accession>
<dbReference type="GO" id="GO:0031992">
    <property type="term" value="F:energy transducer activity"/>
    <property type="evidence" value="ECO:0007669"/>
    <property type="project" value="InterPro"/>
</dbReference>
<evidence type="ECO:0000313" key="14">
    <source>
        <dbReference type="Proteomes" id="UP000617628"/>
    </source>
</evidence>
<dbReference type="PANTHER" id="PTHR33446">
    <property type="entry name" value="PROTEIN TONB-RELATED"/>
    <property type="match status" value="1"/>
</dbReference>
<dbReference type="GO" id="GO:0015891">
    <property type="term" value="P:siderophore transport"/>
    <property type="evidence" value="ECO:0007669"/>
    <property type="project" value="InterPro"/>
</dbReference>
<evidence type="ECO:0000256" key="5">
    <source>
        <dbReference type="ARBA" id="ARBA00022519"/>
    </source>
</evidence>
<dbReference type="InterPro" id="IPR003538">
    <property type="entry name" value="TonB"/>
</dbReference>
<keyword evidence="5" id="KW-0997">Cell inner membrane</keyword>
<evidence type="ECO:0000256" key="10">
    <source>
        <dbReference type="SAM" id="MobiDB-lite"/>
    </source>
</evidence>
<dbReference type="EMBL" id="JAENIL010000010">
    <property type="protein sequence ID" value="MBK1876612.1"/>
    <property type="molecule type" value="Genomic_DNA"/>
</dbReference>
<dbReference type="GO" id="GO:0005886">
    <property type="term" value="C:plasma membrane"/>
    <property type="evidence" value="ECO:0007669"/>
    <property type="project" value="UniProtKB-SubCell"/>
</dbReference>
<proteinExistence type="inferred from homology"/>
<evidence type="ECO:0000256" key="9">
    <source>
        <dbReference type="ARBA" id="ARBA00023136"/>
    </source>
</evidence>
<gene>
    <name evidence="13" type="ORF">JIN87_07015</name>
</gene>
<organism evidence="13 14">
    <name type="scientific">Pelagicoccus mobilis</name>
    <dbReference type="NCBI Taxonomy" id="415221"/>
    <lineage>
        <taxon>Bacteria</taxon>
        <taxon>Pseudomonadati</taxon>
        <taxon>Verrucomicrobiota</taxon>
        <taxon>Opitutia</taxon>
        <taxon>Puniceicoccales</taxon>
        <taxon>Pelagicoccaceae</taxon>
        <taxon>Pelagicoccus</taxon>
    </lineage>
</organism>
<feature type="domain" description="TonB C-terminal" evidence="12">
    <location>
        <begin position="129"/>
        <end position="217"/>
    </location>
</feature>